<comment type="caution">
    <text evidence="4">The sequence shown here is derived from an EMBL/GenBank/DDBJ whole genome shotgun (WGS) entry which is preliminary data.</text>
</comment>
<feature type="binding site" evidence="2">
    <location>
        <begin position="218"/>
        <end position="225"/>
    </location>
    <ligand>
        <name>ATP</name>
        <dbReference type="ChEBI" id="CHEBI:30616"/>
    </ligand>
</feature>
<dbReference type="Pfam" id="PF13776">
    <property type="entry name" value="DUF4172"/>
    <property type="match status" value="1"/>
</dbReference>
<gene>
    <name evidence="4" type="ORF">GCM10008956_40030</name>
</gene>
<evidence type="ECO:0000256" key="2">
    <source>
        <dbReference type="PIRSR" id="PIRSR640198-2"/>
    </source>
</evidence>
<dbReference type="PANTHER" id="PTHR13504">
    <property type="entry name" value="FIDO DOMAIN-CONTAINING PROTEIN DDB_G0283145"/>
    <property type="match status" value="1"/>
</dbReference>
<reference evidence="5" key="1">
    <citation type="journal article" date="2019" name="Int. J. Syst. Evol. Microbiol.">
        <title>The Global Catalogue of Microorganisms (GCM) 10K type strain sequencing project: providing services to taxonomists for standard genome sequencing and annotation.</title>
        <authorList>
            <consortium name="The Broad Institute Genomics Platform"/>
            <consortium name="The Broad Institute Genome Sequencing Center for Infectious Disease"/>
            <person name="Wu L."/>
            <person name="Ma J."/>
        </authorList>
    </citation>
    <scope>NUCLEOTIDE SEQUENCE [LARGE SCALE GENOMIC DNA]</scope>
    <source>
        <strain evidence="5">JCM 31047</strain>
    </source>
</reference>
<accession>A0A8H9GUR7</accession>
<dbReference type="InterPro" id="IPR040198">
    <property type="entry name" value="Fido_containing"/>
</dbReference>
<keyword evidence="2" id="KW-0067">ATP-binding</keyword>
<name>A0A8H9GUR7_9DEIO</name>
<dbReference type="GO" id="GO:0005524">
    <property type="term" value="F:ATP binding"/>
    <property type="evidence" value="ECO:0007669"/>
    <property type="project" value="UniProtKB-KW"/>
</dbReference>
<dbReference type="AlphaFoldDB" id="A0A8H9GUR7"/>
<keyword evidence="2" id="KW-0547">Nucleotide-binding</keyword>
<evidence type="ECO:0000259" key="3">
    <source>
        <dbReference type="PROSITE" id="PS51459"/>
    </source>
</evidence>
<dbReference type="InterPro" id="IPR036597">
    <property type="entry name" value="Fido-like_dom_sf"/>
</dbReference>
<dbReference type="InterPro" id="IPR025230">
    <property type="entry name" value="DUF4172"/>
</dbReference>
<dbReference type="PROSITE" id="PS51459">
    <property type="entry name" value="FIDO"/>
    <property type="match status" value="1"/>
</dbReference>
<keyword evidence="5" id="KW-1185">Reference proteome</keyword>
<dbReference type="EMBL" id="BMQG01000036">
    <property type="protein sequence ID" value="GGM60359.1"/>
    <property type="molecule type" value="Genomic_DNA"/>
</dbReference>
<feature type="active site" evidence="1">
    <location>
        <position position="214"/>
    </location>
</feature>
<dbReference type="Pfam" id="PF02661">
    <property type="entry name" value="Fic"/>
    <property type="match status" value="1"/>
</dbReference>
<dbReference type="SUPFAM" id="SSF140931">
    <property type="entry name" value="Fic-like"/>
    <property type="match status" value="1"/>
</dbReference>
<dbReference type="PANTHER" id="PTHR13504:SF33">
    <property type="entry name" value="FIC FAMILY PROTEIN"/>
    <property type="match status" value="1"/>
</dbReference>
<organism evidence="4 5">
    <name type="scientific">Deinococcus arenae</name>
    <dbReference type="NCBI Taxonomy" id="1452751"/>
    <lineage>
        <taxon>Bacteria</taxon>
        <taxon>Thermotogati</taxon>
        <taxon>Deinococcota</taxon>
        <taxon>Deinococci</taxon>
        <taxon>Deinococcales</taxon>
        <taxon>Deinococcaceae</taxon>
        <taxon>Deinococcus</taxon>
    </lineage>
</organism>
<dbReference type="InterPro" id="IPR036388">
    <property type="entry name" value="WH-like_DNA-bd_sf"/>
</dbReference>
<evidence type="ECO:0000313" key="4">
    <source>
        <dbReference type="EMBL" id="GGM60359.1"/>
    </source>
</evidence>
<evidence type="ECO:0000256" key="1">
    <source>
        <dbReference type="PIRSR" id="PIRSR640198-1"/>
    </source>
</evidence>
<feature type="binding site" evidence="2">
    <location>
        <begin position="256"/>
        <end position="257"/>
    </location>
    <ligand>
        <name>ATP</name>
        <dbReference type="ChEBI" id="CHEBI:30616"/>
    </ligand>
</feature>
<sequence>MLRWTMTEFRTTYIHDRDQWPHLTWDSAVLAPQLAKIHFARGELMGQLSLMGFSTQENSMLDTLVQDVTRSSRIEGEVLDDAQVRSSVARRLGLPIAGLPEPARHVEGVVAMTLDATQQYQAPLDAERLYRWHHALFPHGVDDSLQPLQTGRWRETEMEVVNNNMSRRTVHFEAPSPARVHQEMETFLQWFNSEQDLDPVIKAGLAHIHFLTVHPFEDGNGRIARALTDLLLARADGRRERYYSLSRQIEQRRAEYYRVLEATQRSRTTDVTNWLGFYLDCLTAALTDALASLSRARARHLYFSRFVDVALEERAHRVLTRMFEPFEGKLNNKKYRSMTGVSDDTVNRDLKYLVDAGMLIQIGRTKGTYYLLNLSGIPSAGLEPYADTLYWFGEADSSSRPEKS</sequence>
<evidence type="ECO:0000313" key="5">
    <source>
        <dbReference type="Proteomes" id="UP000600547"/>
    </source>
</evidence>
<dbReference type="Gene3D" id="1.10.3290.10">
    <property type="entry name" value="Fido-like domain"/>
    <property type="match status" value="1"/>
</dbReference>
<protein>
    <recommendedName>
        <fullName evidence="3">Fido domain-containing protein</fullName>
    </recommendedName>
</protein>
<dbReference type="InterPro" id="IPR003812">
    <property type="entry name" value="Fido"/>
</dbReference>
<dbReference type="Gene3D" id="1.10.10.10">
    <property type="entry name" value="Winged helix-like DNA-binding domain superfamily/Winged helix DNA-binding domain"/>
    <property type="match status" value="1"/>
</dbReference>
<feature type="domain" description="Fido" evidence="3">
    <location>
        <begin position="124"/>
        <end position="280"/>
    </location>
</feature>
<dbReference type="Proteomes" id="UP000600547">
    <property type="component" value="Unassembled WGS sequence"/>
</dbReference>
<proteinExistence type="predicted"/>